<sequence length="553" mass="60844">MGKTNLSHWIALIHGSSRQALHRRTLQLFRQMLHQGFAPDRYVLPTILRACARIPDSNTGRALHAVAIRSSLHHDAFVRSALIDMYCKCSHVPDARRLFDATLDTDLVIWNAIVSGYAHFIAAEAALVLAVKMPSLGLKPDLVTWNALISGFAHQGENEMATELLRSMQSDGIEPDVFSWTSIISGFVFNFKYDKAFEIFIHMVKIARLRPSSITISNLLPACANAADLRRGKQIHGFALVAGIAEDLYVGSALIDMYTKCGLAHEAHKVFDDMPERSTVSWNSMIFGYANQGYCKEAIELFYRMGSTGERPDHLSFTAALSACSHGGMVELGKGLFHSMQAKHRIEPRMEHYACMVDMLGRAGELTEACDLIAEMPMEPDAFVWGALLAASRSHSNIELAKLAASHLLKLEPESAGSCLLLSNALADAGRHRDAVQVKKLIKRRKLRTLLGRSWRTTTTKFKLLNDEESQIHGNPTHLVAFNEGHHDHGVSLGHDVEGRRKHGGHGVGKENGLRWRLGRLVLVLSEALRNGHGGKGTIGGGRNLAGVSLLAP</sequence>
<dbReference type="PROSITE" id="PS51375">
    <property type="entry name" value="PPR"/>
    <property type="match status" value="4"/>
</dbReference>
<dbReference type="Pfam" id="PF20431">
    <property type="entry name" value="E_motif"/>
    <property type="match status" value="1"/>
</dbReference>
<dbReference type="InterPro" id="IPR046960">
    <property type="entry name" value="PPR_At4g14850-like_plant"/>
</dbReference>
<dbReference type="AlphaFoldDB" id="A0A8J5G1C4"/>
<feature type="repeat" description="PPR" evidence="2">
    <location>
        <begin position="247"/>
        <end position="277"/>
    </location>
</feature>
<dbReference type="Proteomes" id="UP000734854">
    <property type="component" value="Unassembled WGS sequence"/>
</dbReference>
<keyword evidence="1" id="KW-0677">Repeat</keyword>
<dbReference type="PANTHER" id="PTHR47926">
    <property type="entry name" value="PENTATRICOPEPTIDE REPEAT-CONTAINING PROTEIN"/>
    <property type="match status" value="1"/>
</dbReference>
<dbReference type="PANTHER" id="PTHR47926:SF487">
    <property type="entry name" value="REPEAT (TPR)-LIKE SUPERFAMILY PROTEIN, PUTATIVE-RELATED"/>
    <property type="match status" value="1"/>
</dbReference>
<dbReference type="NCBIfam" id="TIGR00756">
    <property type="entry name" value="PPR"/>
    <property type="match status" value="2"/>
</dbReference>
<name>A0A8J5G1C4_ZINOF</name>
<dbReference type="GO" id="GO:0003723">
    <property type="term" value="F:RNA binding"/>
    <property type="evidence" value="ECO:0007669"/>
    <property type="project" value="InterPro"/>
</dbReference>
<protein>
    <recommendedName>
        <fullName evidence="5">Pentatricopeptide repeat-containing protein</fullName>
    </recommendedName>
</protein>
<organism evidence="3 4">
    <name type="scientific">Zingiber officinale</name>
    <name type="common">Ginger</name>
    <name type="synonym">Amomum zingiber</name>
    <dbReference type="NCBI Taxonomy" id="94328"/>
    <lineage>
        <taxon>Eukaryota</taxon>
        <taxon>Viridiplantae</taxon>
        <taxon>Streptophyta</taxon>
        <taxon>Embryophyta</taxon>
        <taxon>Tracheophyta</taxon>
        <taxon>Spermatophyta</taxon>
        <taxon>Magnoliopsida</taxon>
        <taxon>Liliopsida</taxon>
        <taxon>Zingiberales</taxon>
        <taxon>Zingiberaceae</taxon>
        <taxon>Zingiber</taxon>
    </lineage>
</organism>
<dbReference type="EMBL" id="JACMSC010000012">
    <property type="protein sequence ID" value="KAG6498006.1"/>
    <property type="molecule type" value="Genomic_DNA"/>
</dbReference>
<feature type="repeat" description="PPR" evidence="2">
    <location>
        <begin position="5"/>
        <end position="39"/>
    </location>
</feature>
<proteinExistence type="predicted"/>
<reference evidence="3 4" key="1">
    <citation type="submission" date="2020-08" db="EMBL/GenBank/DDBJ databases">
        <title>Plant Genome Project.</title>
        <authorList>
            <person name="Zhang R.-G."/>
        </authorList>
    </citation>
    <scope>NUCLEOTIDE SEQUENCE [LARGE SCALE GENOMIC DNA]</scope>
    <source>
        <tissue evidence="3">Rhizome</tissue>
    </source>
</reference>
<dbReference type="InterPro" id="IPR002885">
    <property type="entry name" value="PPR_rpt"/>
</dbReference>
<dbReference type="FunFam" id="1.25.40.10:FF:000090">
    <property type="entry name" value="Pentatricopeptide repeat-containing protein, chloroplastic"/>
    <property type="match status" value="1"/>
</dbReference>
<dbReference type="GO" id="GO:0009451">
    <property type="term" value="P:RNA modification"/>
    <property type="evidence" value="ECO:0007669"/>
    <property type="project" value="InterPro"/>
</dbReference>
<evidence type="ECO:0000256" key="2">
    <source>
        <dbReference type="PROSITE-ProRule" id="PRU00708"/>
    </source>
</evidence>
<evidence type="ECO:0000313" key="3">
    <source>
        <dbReference type="EMBL" id="KAG6498006.1"/>
    </source>
</evidence>
<dbReference type="InterPro" id="IPR046848">
    <property type="entry name" value="E_motif"/>
</dbReference>
<evidence type="ECO:0008006" key="5">
    <source>
        <dbReference type="Google" id="ProtNLM"/>
    </source>
</evidence>
<dbReference type="FunFam" id="1.25.40.10:FF:001383">
    <property type="entry name" value="Pentatricopeptide repeat-containing protein mitochondrial"/>
    <property type="match status" value="1"/>
</dbReference>
<dbReference type="InterPro" id="IPR011990">
    <property type="entry name" value="TPR-like_helical_dom_sf"/>
</dbReference>
<evidence type="ECO:0000313" key="4">
    <source>
        <dbReference type="Proteomes" id="UP000734854"/>
    </source>
</evidence>
<comment type="caution">
    <text evidence="3">The sequence shown here is derived from an EMBL/GenBank/DDBJ whole genome shotgun (WGS) entry which is preliminary data.</text>
</comment>
<accession>A0A8J5G1C4</accession>
<dbReference type="Pfam" id="PF01535">
    <property type="entry name" value="PPR"/>
    <property type="match status" value="3"/>
</dbReference>
<keyword evidence="4" id="KW-1185">Reference proteome</keyword>
<dbReference type="Pfam" id="PF13041">
    <property type="entry name" value="PPR_2"/>
    <property type="match status" value="2"/>
</dbReference>
<feature type="repeat" description="PPR" evidence="2">
    <location>
        <begin position="141"/>
        <end position="175"/>
    </location>
</feature>
<evidence type="ECO:0000256" key="1">
    <source>
        <dbReference type="ARBA" id="ARBA00022737"/>
    </source>
</evidence>
<dbReference type="Gene3D" id="1.25.40.10">
    <property type="entry name" value="Tetratricopeptide repeat domain"/>
    <property type="match status" value="3"/>
</dbReference>
<feature type="repeat" description="PPR" evidence="2">
    <location>
        <begin position="278"/>
        <end position="312"/>
    </location>
</feature>
<gene>
    <name evidence="3" type="ORF">ZIOFF_045912</name>
</gene>